<accession>A8GNS6</accession>
<evidence type="ECO:0000256" key="1">
    <source>
        <dbReference type="ARBA" id="ARBA00022649"/>
    </source>
</evidence>
<protein>
    <submittedName>
        <fullName evidence="2">Uncharacterized protein</fullName>
    </submittedName>
</protein>
<dbReference type="Pfam" id="PF15738">
    <property type="entry name" value="YafQ_toxin"/>
    <property type="match status" value="1"/>
</dbReference>
<dbReference type="AlphaFoldDB" id="A8GNS6"/>
<sequence length="64" mass="7580">MRQLHSTVIFNCDLKRLLKRGKNIKTIQAIVNMLVNNIALPQKYRPHKLIGYHYPKWACHIEPN</sequence>
<dbReference type="KEGG" id="rak:A1C_03890"/>
<dbReference type="HOGENOM" id="CLU_161929_4_1_5"/>
<dbReference type="STRING" id="293614.A1C_03890"/>
<proteinExistence type="predicted"/>
<keyword evidence="3" id="KW-1185">Reference proteome</keyword>
<gene>
    <name evidence="2" type="ordered locus">A1C_03890</name>
</gene>
<evidence type="ECO:0000313" key="3">
    <source>
        <dbReference type="Proteomes" id="UP000006830"/>
    </source>
</evidence>
<dbReference type="InterPro" id="IPR007712">
    <property type="entry name" value="RelE/ParE_toxin"/>
</dbReference>
<name>A8GNS6_RICAH</name>
<organism evidence="2 3">
    <name type="scientific">Rickettsia akari (strain Hartford)</name>
    <dbReference type="NCBI Taxonomy" id="293614"/>
    <lineage>
        <taxon>Bacteria</taxon>
        <taxon>Pseudomonadati</taxon>
        <taxon>Pseudomonadota</taxon>
        <taxon>Alphaproteobacteria</taxon>
        <taxon>Rickettsiales</taxon>
        <taxon>Rickettsiaceae</taxon>
        <taxon>Rickettsieae</taxon>
        <taxon>Rickettsia</taxon>
        <taxon>spotted fever group</taxon>
    </lineage>
</organism>
<reference evidence="2" key="1">
    <citation type="submission" date="2007-09" db="EMBL/GenBank/DDBJ databases">
        <title>Complete Genome Sequence of Rickettsia akari.</title>
        <authorList>
            <person name="Madan A."/>
            <person name="Fahey J."/>
            <person name="Helton E."/>
            <person name="Ketteman M."/>
            <person name="Madan A."/>
            <person name="Rodrigues S."/>
            <person name="Sanchez A."/>
            <person name="Whiting M."/>
            <person name="Dasch G."/>
            <person name="Eremeeva M."/>
        </authorList>
    </citation>
    <scope>NUCLEOTIDE SEQUENCE</scope>
    <source>
        <strain evidence="2">Hartford</strain>
    </source>
</reference>
<dbReference type="Gene3D" id="3.30.2310.20">
    <property type="entry name" value="RelE-like"/>
    <property type="match status" value="1"/>
</dbReference>
<dbReference type="RefSeq" id="WP_012149682.1">
    <property type="nucleotide sequence ID" value="NC_009881.1"/>
</dbReference>
<keyword evidence="1" id="KW-1277">Toxin-antitoxin system</keyword>
<dbReference type="SUPFAM" id="SSF143011">
    <property type="entry name" value="RelE-like"/>
    <property type="match status" value="1"/>
</dbReference>
<evidence type="ECO:0000313" key="2">
    <source>
        <dbReference type="EMBL" id="ABV75051.1"/>
    </source>
</evidence>
<dbReference type="EMBL" id="CP000847">
    <property type="protein sequence ID" value="ABV75051.1"/>
    <property type="molecule type" value="Genomic_DNA"/>
</dbReference>
<dbReference type="InterPro" id="IPR004386">
    <property type="entry name" value="Toxin_YafQ-like"/>
</dbReference>
<dbReference type="InterPro" id="IPR035093">
    <property type="entry name" value="RelE/ParE_toxin_dom_sf"/>
</dbReference>
<dbReference type="NCBIfam" id="TIGR02385">
    <property type="entry name" value="RelE_StbE"/>
    <property type="match status" value="1"/>
</dbReference>
<dbReference type="Proteomes" id="UP000006830">
    <property type="component" value="Chromosome"/>
</dbReference>